<name>A0A430FWX5_9BIFI</name>
<dbReference type="Proteomes" id="UP000287470">
    <property type="component" value="Unassembled WGS sequence"/>
</dbReference>
<dbReference type="OrthoDB" id="8017424at2"/>
<feature type="transmembrane region" description="Helical" evidence="2">
    <location>
        <begin position="49"/>
        <end position="70"/>
    </location>
</feature>
<keyword evidence="2" id="KW-0472">Membrane</keyword>
<organism evidence="3 4">
    <name type="scientific">Bifidobacterium samirii</name>
    <dbReference type="NCBI Taxonomy" id="2306974"/>
    <lineage>
        <taxon>Bacteria</taxon>
        <taxon>Bacillati</taxon>
        <taxon>Actinomycetota</taxon>
        <taxon>Actinomycetes</taxon>
        <taxon>Bifidobacteriales</taxon>
        <taxon>Bifidobacteriaceae</taxon>
        <taxon>Bifidobacterium</taxon>
    </lineage>
</organism>
<comment type="caution">
    <text evidence="3">The sequence shown here is derived from an EMBL/GenBank/DDBJ whole genome shotgun (WGS) entry which is preliminary data.</text>
</comment>
<proteinExistence type="predicted"/>
<dbReference type="RefSeq" id="WP_125967389.1">
    <property type="nucleotide sequence ID" value="NZ_QXGK01000001.1"/>
</dbReference>
<protein>
    <submittedName>
        <fullName evidence="3">ABC transporter permease</fullName>
    </submittedName>
</protein>
<accession>A0A430FWX5</accession>
<reference evidence="3 4" key="1">
    <citation type="submission" date="2018-09" db="EMBL/GenBank/DDBJ databases">
        <title>Characterization of the phylogenetic diversity of five novel species belonging to the genus Bifidobacterium.</title>
        <authorList>
            <person name="Lugli G.A."/>
            <person name="Duranti S."/>
            <person name="Milani C."/>
        </authorList>
    </citation>
    <scope>NUCLEOTIDE SEQUENCE [LARGE SCALE GENOMIC DNA]</scope>
    <source>
        <strain evidence="3 4">2033B</strain>
    </source>
</reference>
<dbReference type="EMBL" id="QXGK01000001">
    <property type="protein sequence ID" value="RSX58822.1"/>
    <property type="molecule type" value="Genomic_DNA"/>
</dbReference>
<evidence type="ECO:0000256" key="1">
    <source>
        <dbReference type="SAM" id="MobiDB-lite"/>
    </source>
</evidence>
<sequence length="237" mass="25349">MSDRHTHSSSFDSFDSSDPSDPSASGHGAVSSAVAAEIPVRLRWTPQEIAVGAALGAACGLIFWAFNFAYMPVLSLLGAVLPGLASLVHAVWYFSGTLALLILRKPGAALYVNLVGTLVESVVGSQFAIGFVLVSALLQGVFAEIPFAITRYRRYDLPVSMISGALVALEYGVYLMLFRYQGVAFLSPRGITHMICEVIGGIAISGVMSWYLYRAIGRTGVLDRLPSGRALRAERMA</sequence>
<dbReference type="PIRSF" id="PIRSF037394">
    <property type="entry name" value="ABC_thiamine-permease_YkoE_prd"/>
    <property type="match status" value="1"/>
</dbReference>
<keyword evidence="4" id="KW-1185">Reference proteome</keyword>
<evidence type="ECO:0000313" key="4">
    <source>
        <dbReference type="Proteomes" id="UP000287470"/>
    </source>
</evidence>
<dbReference type="Pfam" id="PF09819">
    <property type="entry name" value="ABC_cobalt"/>
    <property type="match status" value="1"/>
</dbReference>
<keyword evidence="2" id="KW-0812">Transmembrane</keyword>
<evidence type="ECO:0000313" key="3">
    <source>
        <dbReference type="EMBL" id="RSX58822.1"/>
    </source>
</evidence>
<evidence type="ECO:0000256" key="2">
    <source>
        <dbReference type="SAM" id="Phobius"/>
    </source>
</evidence>
<gene>
    <name evidence="3" type="ORF">D2E24_0118</name>
</gene>
<dbReference type="AlphaFoldDB" id="A0A430FWX5"/>
<keyword evidence="2" id="KW-1133">Transmembrane helix</keyword>
<feature type="transmembrane region" description="Helical" evidence="2">
    <location>
        <begin position="157"/>
        <end position="178"/>
    </location>
</feature>
<dbReference type="InterPro" id="IPR017195">
    <property type="entry name" value="ABC_thiamin-permease_prd"/>
</dbReference>
<feature type="compositionally biased region" description="Low complexity" evidence="1">
    <location>
        <begin position="8"/>
        <end position="28"/>
    </location>
</feature>
<feature type="transmembrane region" description="Helical" evidence="2">
    <location>
        <begin position="190"/>
        <end position="213"/>
    </location>
</feature>
<feature type="region of interest" description="Disordered" evidence="1">
    <location>
        <begin position="1"/>
        <end position="28"/>
    </location>
</feature>
<feature type="transmembrane region" description="Helical" evidence="2">
    <location>
        <begin position="76"/>
        <end position="103"/>
    </location>
</feature>